<sequence>MENLSLEQKQQQFNEFFSIQHGISANFTLWLADRPLPDYQSFVANMPYAFKVATEVASLELNALRPLRALGEHAQQLMDFLNHQSRKIDLIMSFVLHQQDDDSARFTTESFGGGGVVLKSDRAMEIGRTGELKLFLTDEAAAVYCLAEVIGCEAKDDIHHITLIYRHIREEDQDLLVKASLHLQSKQLKARAAERRQNGENA</sequence>
<evidence type="ECO:0000313" key="2">
    <source>
        <dbReference type="Proteomes" id="UP001596364"/>
    </source>
</evidence>
<gene>
    <name evidence="1" type="ORF">ACFP85_08390</name>
</gene>
<dbReference type="Proteomes" id="UP001596364">
    <property type="component" value="Unassembled WGS sequence"/>
</dbReference>
<comment type="caution">
    <text evidence="1">The sequence shown here is derived from an EMBL/GenBank/DDBJ whole genome shotgun (WGS) entry which is preliminary data.</text>
</comment>
<protein>
    <submittedName>
        <fullName evidence="1">PilZ domain-containing protein</fullName>
    </submittedName>
</protein>
<evidence type="ECO:0000313" key="1">
    <source>
        <dbReference type="EMBL" id="MFC6440163.1"/>
    </source>
</evidence>
<organism evidence="1 2">
    <name type="scientific">Pseudobowmanella zhangzhouensis</name>
    <dbReference type="NCBI Taxonomy" id="1537679"/>
    <lineage>
        <taxon>Bacteria</taxon>
        <taxon>Pseudomonadati</taxon>
        <taxon>Pseudomonadota</taxon>
        <taxon>Gammaproteobacteria</taxon>
        <taxon>Alteromonadales</taxon>
        <taxon>Alteromonadaceae</taxon>
    </lineage>
</organism>
<name>A0ABW1XLL6_9ALTE</name>
<keyword evidence="2" id="KW-1185">Reference proteome</keyword>
<dbReference type="RefSeq" id="WP_377148614.1">
    <property type="nucleotide sequence ID" value="NZ_JBHSUS010000001.1"/>
</dbReference>
<accession>A0ABW1XLL6</accession>
<reference evidence="2" key="1">
    <citation type="journal article" date="2019" name="Int. J. Syst. Evol. Microbiol.">
        <title>The Global Catalogue of Microorganisms (GCM) 10K type strain sequencing project: providing services to taxonomists for standard genome sequencing and annotation.</title>
        <authorList>
            <consortium name="The Broad Institute Genomics Platform"/>
            <consortium name="The Broad Institute Genome Sequencing Center for Infectious Disease"/>
            <person name="Wu L."/>
            <person name="Ma J."/>
        </authorList>
    </citation>
    <scope>NUCLEOTIDE SEQUENCE [LARGE SCALE GENOMIC DNA]</scope>
    <source>
        <strain evidence="2">CGMCC 1.16031</strain>
    </source>
</reference>
<proteinExistence type="predicted"/>
<dbReference type="EMBL" id="JBHSUS010000001">
    <property type="protein sequence ID" value="MFC6440163.1"/>
    <property type="molecule type" value="Genomic_DNA"/>
</dbReference>